<dbReference type="InterPro" id="IPR019480">
    <property type="entry name" value="Dihydroorotate_DH_Fe-S-bd"/>
</dbReference>
<gene>
    <name evidence="2" type="ORF">METZ01_LOCUS323950</name>
</gene>
<dbReference type="AlphaFoldDB" id="A0A382PCY7"/>
<sequence length="303" mass="33006">MGQCGKDTQVTITVSWLPRYCNSAQLSARNQKQVSSGQQELRYTPTVPIPVDVTATVLANHRLSDTYNILELQAPEIARHSRPGQFVMVKRAIGREPLLRRPFSVFEVIRDSDGTVTGLSLLSKRVGVVTRDLFAVEPGEHIQCLGPLGSPFTIVEPPMQGWMVAGGVGLAPFAALTEQLRERGVSTTLFYGGRSASDLYHIPFFEQHGVRVILSTEDGTSGEQGYITEPLTRELAKLGEQRVMVYACGPTPMMRAVSKLTAQTGVTTEVSLEQMMGCGLGGCYSCVVQVVNAGNHYVRSCLE</sequence>
<dbReference type="PANTHER" id="PTHR43513:SF3">
    <property type="entry name" value="DIHYDROOROTATE DEHYDROGENASE B (NAD(+)), ELECTRON TRANSFER SUBUNIT-RELATED"/>
    <property type="match status" value="1"/>
</dbReference>
<dbReference type="InterPro" id="IPR050353">
    <property type="entry name" value="PyrK_electron_transfer"/>
</dbReference>
<dbReference type="PANTHER" id="PTHR43513">
    <property type="entry name" value="DIHYDROOROTATE DEHYDROGENASE B (NAD(+)), ELECTRON TRANSFER SUBUNIT"/>
    <property type="match status" value="1"/>
</dbReference>
<dbReference type="SUPFAM" id="SSF52343">
    <property type="entry name" value="Ferredoxin reductase-like, C-terminal NADP-linked domain"/>
    <property type="match status" value="1"/>
</dbReference>
<dbReference type="GO" id="GO:0016491">
    <property type="term" value="F:oxidoreductase activity"/>
    <property type="evidence" value="ECO:0007669"/>
    <property type="project" value="InterPro"/>
</dbReference>
<organism evidence="2">
    <name type="scientific">marine metagenome</name>
    <dbReference type="NCBI Taxonomy" id="408172"/>
    <lineage>
        <taxon>unclassified sequences</taxon>
        <taxon>metagenomes</taxon>
        <taxon>ecological metagenomes</taxon>
    </lineage>
</organism>
<dbReference type="InterPro" id="IPR017938">
    <property type="entry name" value="Riboflavin_synthase-like_b-brl"/>
</dbReference>
<dbReference type="PROSITE" id="PS51384">
    <property type="entry name" value="FAD_FR"/>
    <property type="match status" value="1"/>
</dbReference>
<protein>
    <recommendedName>
        <fullName evidence="1">FAD-binding FR-type domain-containing protein</fullName>
    </recommendedName>
</protein>
<name>A0A382PCY7_9ZZZZ</name>
<dbReference type="Gene3D" id="2.40.30.10">
    <property type="entry name" value="Translation factors"/>
    <property type="match status" value="1"/>
</dbReference>
<dbReference type="CDD" id="cd06218">
    <property type="entry name" value="DHOD_e_trans"/>
    <property type="match status" value="1"/>
</dbReference>
<evidence type="ECO:0000313" key="2">
    <source>
        <dbReference type="EMBL" id="SVC71096.1"/>
    </source>
</evidence>
<dbReference type="InterPro" id="IPR039261">
    <property type="entry name" value="FNR_nucleotide-bd"/>
</dbReference>
<dbReference type="InterPro" id="IPR001433">
    <property type="entry name" value="OxRdtase_FAD/NAD-bd"/>
</dbReference>
<dbReference type="Pfam" id="PF00175">
    <property type="entry name" value="NAD_binding_1"/>
    <property type="match status" value="1"/>
</dbReference>
<dbReference type="Pfam" id="PF10418">
    <property type="entry name" value="DHODB_Fe-S_bind"/>
    <property type="match status" value="1"/>
</dbReference>
<dbReference type="SUPFAM" id="SSF63380">
    <property type="entry name" value="Riboflavin synthase domain-like"/>
    <property type="match status" value="1"/>
</dbReference>
<dbReference type="Gene3D" id="3.40.50.80">
    <property type="entry name" value="Nucleotide-binding domain of ferredoxin-NADP reductase (FNR) module"/>
    <property type="match status" value="1"/>
</dbReference>
<dbReference type="Gene3D" id="2.10.240.10">
    <property type="entry name" value="Dihydroorotate dehydrogenase, electron transfer subunit"/>
    <property type="match status" value="1"/>
</dbReference>
<dbReference type="EMBL" id="UINC01106434">
    <property type="protein sequence ID" value="SVC71096.1"/>
    <property type="molecule type" value="Genomic_DNA"/>
</dbReference>
<dbReference type="InterPro" id="IPR017927">
    <property type="entry name" value="FAD-bd_FR_type"/>
</dbReference>
<feature type="non-terminal residue" evidence="2">
    <location>
        <position position="303"/>
    </location>
</feature>
<reference evidence="2" key="1">
    <citation type="submission" date="2018-05" db="EMBL/GenBank/DDBJ databases">
        <authorList>
            <person name="Lanie J.A."/>
            <person name="Ng W.-L."/>
            <person name="Kazmierczak K.M."/>
            <person name="Andrzejewski T.M."/>
            <person name="Davidsen T.M."/>
            <person name="Wayne K.J."/>
            <person name="Tettelin H."/>
            <person name="Glass J.I."/>
            <person name="Rusch D."/>
            <person name="Podicherti R."/>
            <person name="Tsui H.-C.T."/>
            <person name="Winkler M.E."/>
        </authorList>
    </citation>
    <scope>NUCLEOTIDE SEQUENCE</scope>
</reference>
<dbReference type="InterPro" id="IPR037117">
    <property type="entry name" value="Dihydroorotate_DH_ele_sf"/>
</dbReference>
<feature type="domain" description="FAD-binding FR-type" evidence="1">
    <location>
        <begin position="50"/>
        <end position="154"/>
    </location>
</feature>
<proteinExistence type="predicted"/>
<evidence type="ECO:0000259" key="1">
    <source>
        <dbReference type="PROSITE" id="PS51384"/>
    </source>
</evidence>
<accession>A0A382PCY7</accession>